<feature type="compositionally biased region" description="Basic residues" evidence="1">
    <location>
        <begin position="195"/>
        <end position="205"/>
    </location>
</feature>
<reference evidence="2" key="1">
    <citation type="submission" date="2024-03" db="EMBL/GenBank/DDBJ databases">
        <authorList>
            <consortium name="ELIXIR-Norway"/>
            <consortium name="Elixir Norway"/>
        </authorList>
    </citation>
    <scope>NUCLEOTIDE SEQUENCE</scope>
</reference>
<feature type="region of interest" description="Disordered" evidence="1">
    <location>
        <begin position="640"/>
        <end position="663"/>
    </location>
</feature>
<dbReference type="Pfam" id="PF04910">
    <property type="entry name" value="Tcf25"/>
    <property type="match status" value="1"/>
</dbReference>
<feature type="compositionally biased region" description="Polar residues" evidence="1">
    <location>
        <begin position="70"/>
        <end position="87"/>
    </location>
</feature>
<proteinExistence type="predicted"/>
<dbReference type="PANTHER" id="PTHR22684">
    <property type="entry name" value="NULP1-RELATED"/>
    <property type="match status" value="1"/>
</dbReference>
<feature type="compositionally biased region" description="Acidic residues" evidence="1">
    <location>
        <begin position="55"/>
        <end position="69"/>
    </location>
</feature>
<protein>
    <recommendedName>
        <fullName evidence="4">Transcription factor 25</fullName>
    </recommendedName>
</protein>
<evidence type="ECO:0000313" key="3">
    <source>
        <dbReference type="Proteomes" id="UP001497522"/>
    </source>
</evidence>
<dbReference type="Proteomes" id="UP001497522">
    <property type="component" value="Chromosome 17"/>
</dbReference>
<feature type="region of interest" description="Disordered" evidence="1">
    <location>
        <begin position="1"/>
        <end position="113"/>
    </location>
</feature>
<organism evidence="2 3">
    <name type="scientific">Sphagnum jensenii</name>
    <dbReference type="NCBI Taxonomy" id="128206"/>
    <lineage>
        <taxon>Eukaryota</taxon>
        <taxon>Viridiplantae</taxon>
        <taxon>Streptophyta</taxon>
        <taxon>Embryophyta</taxon>
        <taxon>Bryophyta</taxon>
        <taxon>Sphagnophytina</taxon>
        <taxon>Sphagnopsida</taxon>
        <taxon>Sphagnales</taxon>
        <taxon>Sphagnaceae</taxon>
        <taxon>Sphagnum</taxon>
    </lineage>
</organism>
<name>A0ABP1AZI4_9BRYO</name>
<feature type="region of interest" description="Disordered" evidence="1">
    <location>
        <begin position="185"/>
        <end position="206"/>
    </location>
</feature>
<dbReference type="InterPro" id="IPR006994">
    <property type="entry name" value="TCF25/Rqc1"/>
</dbReference>
<evidence type="ECO:0000256" key="1">
    <source>
        <dbReference type="SAM" id="MobiDB-lite"/>
    </source>
</evidence>
<feature type="compositionally biased region" description="Low complexity" evidence="1">
    <location>
        <begin position="104"/>
        <end position="113"/>
    </location>
</feature>
<keyword evidence="3" id="KW-1185">Reference proteome</keyword>
<gene>
    <name evidence="2" type="ORF">CSSPJE1EN2_LOCUS10988</name>
</gene>
<evidence type="ECO:0000313" key="2">
    <source>
        <dbReference type="EMBL" id="CAK9867993.1"/>
    </source>
</evidence>
<feature type="compositionally biased region" description="Basic residues" evidence="1">
    <location>
        <begin position="90"/>
        <end position="103"/>
    </location>
</feature>
<dbReference type="EMBL" id="OZ023718">
    <property type="protein sequence ID" value="CAK9867993.1"/>
    <property type="molecule type" value="Genomic_DNA"/>
</dbReference>
<dbReference type="PANTHER" id="PTHR22684:SF0">
    <property type="entry name" value="RIBOSOME QUALITY CONTROL COMPLEX SUBUNIT TCF25"/>
    <property type="match status" value="1"/>
</dbReference>
<sequence>MSGRMLKRVLREQQAPQAIPEVEETEAGSVQTEEDEEEDDGRSQKNTVRNRFDLLEDEGVPSENGDAEENASTSENAKQASTTDNNTATKAKRKKSKGKKKGKPFGSAAAGAADSLISKDDECVDDLIEKLAISHGDSDSVSESPSQSGVRSVAEILAVDPRHLRAEDELRRIFGSKVINAVERSGEGSGMMGGGRRRQPPRRGSRVMPLKKTLLVTPSEHWPRLEGGLSMECCDTKDGLQFFRYTFSASYMEVQKMYEECVSSHDPNTIAMLVNQHPYHVDSLLALAELYKHMGEFQRSADLLERCLYVLECAWHPWFNPTTGMCRVDFAHDANKPLFYVLFRHMQHLGQRGCHRTALEVCKLLLSLDSDDPLGSLFCIDYFALRAEQYEWLQSFVNVYGKDHSLALLPSFSFSLALSQFHLDAQKSDIISSSKVQLPEVALPDKVSSLSLLQQALMLHPSVLKKIVDKAPIKEDAVWSKILKKPHFSKATSGGPSLEHLINIYVERNYLVWRAPEVQTWLKTAASTVADAAEKSVATKNGGEVANWACVRKEAFPSDQNEYRHLLVSEFSDSTSTLPPEEMQQFGFHGVGQVPDPDNMPPQQLGRIPAVQQIELEGRNALLVFLQSLMPWLDYGVDLRGEDPPPHEDTGTQPDDHALNEEE</sequence>
<feature type="compositionally biased region" description="Acidic residues" evidence="1">
    <location>
        <begin position="21"/>
        <end position="40"/>
    </location>
</feature>
<dbReference type="InterPro" id="IPR011990">
    <property type="entry name" value="TPR-like_helical_dom_sf"/>
</dbReference>
<accession>A0ABP1AZI4</accession>
<evidence type="ECO:0008006" key="4">
    <source>
        <dbReference type="Google" id="ProtNLM"/>
    </source>
</evidence>
<dbReference type="SUPFAM" id="SSF48452">
    <property type="entry name" value="TPR-like"/>
    <property type="match status" value="1"/>
</dbReference>